<dbReference type="SUPFAM" id="SSF158682">
    <property type="entry name" value="TerB-like"/>
    <property type="match status" value="1"/>
</dbReference>
<keyword evidence="1" id="KW-0472">Membrane</keyword>
<dbReference type="EMBL" id="JAUCBP010000007">
    <property type="protein sequence ID" value="MDM7860742.1"/>
    <property type="molecule type" value="Genomic_DNA"/>
</dbReference>
<organism evidence="2 3">
    <name type="scientific">Alteromonas arenosi</name>
    <dbReference type="NCBI Taxonomy" id="3055817"/>
    <lineage>
        <taxon>Bacteria</taxon>
        <taxon>Pseudomonadati</taxon>
        <taxon>Pseudomonadota</taxon>
        <taxon>Gammaproteobacteria</taxon>
        <taxon>Alteromonadales</taxon>
        <taxon>Alteromonadaceae</taxon>
        <taxon>Alteromonas/Salinimonas group</taxon>
        <taxon>Alteromonas</taxon>
    </lineage>
</organism>
<reference evidence="2 3" key="1">
    <citation type="submission" date="2023-06" db="EMBL/GenBank/DDBJ databases">
        <title>Alteromonas sp. ASW11-36 isolated from intertidal sand.</title>
        <authorList>
            <person name="Li Y."/>
        </authorList>
    </citation>
    <scope>NUCLEOTIDE SEQUENCE [LARGE SCALE GENOMIC DNA]</scope>
    <source>
        <strain evidence="2 3">ASW11-36</strain>
    </source>
</reference>
<sequence>MEVLILLVGWFAYASVFIGMIKSYLTVNKIWTRKHDRNVAESISVYAALLGLVSALPFFIKYLLIDQDYASALQTGIGLAVGTFFLLVGIGFWTKQKTANVTFWQRFIKAIKKENNEATDLIKALVKPKHAERISKIFTQLVLIDGRIDDKERELLNSFHKIWNLTIDFDELANSSKELSFIELRDSVADYVAYNPPYEQVSEVKGLLETIANIDNNVSDEESFILQEIYGIFDDYLNGDEELPRYEVLIAPQNTDQEDMLEHLLPTFTKVTDKGGVSYRIGEYYSLEFAQMMCKKYRSMNIFTAIEQA</sequence>
<feature type="transmembrane region" description="Helical" evidence="1">
    <location>
        <begin position="71"/>
        <end position="93"/>
    </location>
</feature>
<dbReference type="Proteomes" id="UP001234343">
    <property type="component" value="Unassembled WGS sequence"/>
</dbReference>
<feature type="transmembrane region" description="Helical" evidence="1">
    <location>
        <begin position="45"/>
        <end position="65"/>
    </location>
</feature>
<feature type="transmembrane region" description="Helical" evidence="1">
    <location>
        <begin position="6"/>
        <end position="25"/>
    </location>
</feature>
<evidence type="ECO:0000313" key="3">
    <source>
        <dbReference type="Proteomes" id="UP001234343"/>
    </source>
</evidence>
<accession>A0ABT7SX25</accession>
<evidence type="ECO:0000256" key="1">
    <source>
        <dbReference type="SAM" id="Phobius"/>
    </source>
</evidence>
<evidence type="ECO:0008006" key="4">
    <source>
        <dbReference type="Google" id="ProtNLM"/>
    </source>
</evidence>
<protein>
    <recommendedName>
        <fullName evidence="4">Co-chaperone DjlA N-terminal domain-containing protein</fullName>
    </recommendedName>
</protein>
<comment type="caution">
    <text evidence="2">The sequence shown here is derived from an EMBL/GenBank/DDBJ whole genome shotgun (WGS) entry which is preliminary data.</text>
</comment>
<evidence type="ECO:0000313" key="2">
    <source>
        <dbReference type="EMBL" id="MDM7860742.1"/>
    </source>
</evidence>
<dbReference type="RefSeq" id="WP_289365030.1">
    <property type="nucleotide sequence ID" value="NZ_JAUCBP010000007.1"/>
</dbReference>
<keyword evidence="1" id="KW-0812">Transmembrane</keyword>
<dbReference type="InterPro" id="IPR029024">
    <property type="entry name" value="TerB-like"/>
</dbReference>
<dbReference type="CDD" id="cd07177">
    <property type="entry name" value="terB_like"/>
    <property type="match status" value="1"/>
</dbReference>
<keyword evidence="3" id="KW-1185">Reference proteome</keyword>
<gene>
    <name evidence="2" type="ORF">QTP81_09045</name>
</gene>
<keyword evidence="1" id="KW-1133">Transmembrane helix</keyword>
<name>A0ABT7SX25_9ALTE</name>
<dbReference type="Gene3D" id="1.10.3680.10">
    <property type="entry name" value="TerB-like"/>
    <property type="match status" value="1"/>
</dbReference>
<proteinExistence type="predicted"/>